<gene>
    <name evidence="1" type="ORF">Tc00.1047053504393.10</name>
</gene>
<comment type="caution">
    <text evidence="1">The sequence shown here is derived from an EMBL/GenBank/DDBJ whole genome shotgun (WGS) entry which is preliminary data.</text>
</comment>
<dbReference type="VEuPathDB" id="TriTrypDB:TcCLB.504393.10"/>
<dbReference type="GeneID" id="3534322"/>
<organism evidence="1 2">
    <name type="scientific">Trypanosoma cruzi (strain CL Brener)</name>
    <dbReference type="NCBI Taxonomy" id="353153"/>
    <lineage>
        <taxon>Eukaryota</taxon>
        <taxon>Discoba</taxon>
        <taxon>Euglenozoa</taxon>
        <taxon>Kinetoplastea</taxon>
        <taxon>Metakinetoplastina</taxon>
        <taxon>Trypanosomatida</taxon>
        <taxon>Trypanosomatidae</taxon>
        <taxon>Trypanosoma</taxon>
        <taxon>Schizotrypanum</taxon>
    </lineage>
</organism>
<dbReference type="RefSeq" id="XP_804774.1">
    <property type="nucleotide sequence ID" value="XM_799681.1"/>
</dbReference>
<keyword evidence="2" id="KW-1185">Reference proteome</keyword>
<accession>Q4CRM2</accession>
<evidence type="ECO:0000313" key="1">
    <source>
        <dbReference type="EMBL" id="EAN82923.1"/>
    </source>
</evidence>
<proteinExistence type="predicted"/>
<protein>
    <submittedName>
        <fullName evidence="1">Uncharacterized protein</fullName>
    </submittedName>
</protein>
<evidence type="ECO:0000313" key="2">
    <source>
        <dbReference type="Proteomes" id="UP000002296"/>
    </source>
</evidence>
<dbReference type="KEGG" id="tcr:504393.10"/>
<dbReference type="EMBL" id="AAHK01002256">
    <property type="protein sequence ID" value="EAN82923.1"/>
    <property type="molecule type" value="Genomic_DNA"/>
</dbReference>
<dbReference type="PaxDb" id="353153-Q4CRM2"/>
<dbReference type="Proteomes" id="UP000002296">
    <property type="component" value="Unassembled WGS sequence"/>
</dbReference>
<name>Q4CRM2_TRYCC</name>
<sequence>MPPFGDEHKDVAPNKTFRGTRWANDNRHCGMCDPSVAHLKSHFYASSSSSSSSNKYTTPLGAVTSHCRKTTVPQCHETRIALTGQFGKPCRILPQLCRNTSVVHVSTAAK</sequence>
<dbReference type="AlphaFoldDB" id="Q4CRM2"/>
<reference evidence="1 2" key="1">
    <citation type="journal article" date="2005" name="Science">
        <title>The genome sequence of Trypanosoma cruzi, etiologic agent of Chagas disease.</title>
        <authorList>
            <person name="El-Sayed N.M."/>
            <person name="Myler P.J."/>
            <person name="Bartholomeu D.C."/>
            <person name="Nilsson D."/>
            <person name="Aggarwal G."/>
            <person name="Tran A.N."/>
            <person name="Ghedin E."/>
            <person name="Worthey E.A."/>
            <person name="Delcher A.L."/>
            <person name="Blandin G."/>
            <person name="Westenberger S.J."/>
            <person name="Caler E."/>
            <person name="Cerqueira G.C."/>
            <person name="Branche C."/>
            <person name="Haas B."/>
            <person name="Anupama A."/>
            <person name="Arner E."/>
            <person name="Aslund L."/>
            <person name="Attipoe P."/>
            <person name="Bontempi E."/>
            <person name="Bringaud F."/>
            <person name="Burton P."/>
            <person name="Cadag E."/>
            <person name="Campbell D.A."/>
            <person name="Carrington M."/>
            <person name="Crabtree J."/>
            <person name="Darban H."/>
            <person name="da Silveira J.F."/>
            <person name="de Jong P."/>
            <person name="Edwards K."/>
            <person name="Englund P.T."/>
            <person name="Fazelina G."/>
            <person name="Feldblyum T."/>
            <person name="Ferella M."/>
            <person name="Frasch A.C."/>
            <person name="Gull K."/>
            <person name="Horn D."/>
            <person name="Hou L."/>
            <person name="Huang Y."/>
            <person name="Kindlund E."/>
            <person name="Klingbeil M."/>
            <person name="Kluge S."/>
            <person name="Koo H."/>
            <person name="Lacerda D."/>
            <person name="Levin M.J."/>
            <person name="Lorenzi H."/>
            <person name="Louie T."/>
            <person name="Machado C.R."/>
            <person name="McCulloch R."/>
            <person name="McKenna A."/>
            <person name="Mizuno Y."/>
            <person name="Mottram J.C."/>
            <person name="Nelson S."/>
            <person name="Ochaya S."/>
            <person name="Osoegawa K."/>
            <person name="Pai G."/>
            <person name="Parsons M."/>
            <person name="Pentony M."/>
            <person name="Pettersson U."/>
            <person name="Pop M."/>
            <person name="Ramirez J.L."/>
            <person name="Rinta J."/>
            <person name="Robertson L."/>
            <person name="Salzberg S.L."/>
            <person name="Sanchez D.O."/>
            <person name="Seyler A."/>
            <person name="Sharma R."/>
            <person name="Shetty J."/>
            <person name="Simpson A.J."/>
            <person name="Sisk E."/>
            <person name="Tammi M.T."/>
            <person name="Tarleton R."/>
            <person name="Teixeira S."/>
            <person name="Van Aken S."/>
            <person name="Vogt C."/>
            <person name="Ward P.N."/>
            <person name="Wickstead B."/>
            <person name="Wortman J."/>
            <person name="White O."/>
            <person name="Fraser C.M."/>
            <person name="Stuart K.D."/>
            <person name="Andersson B."/>
        </authorList>
    </citation>
    <scope>NUCLEOTIDE SEQUENCE [LARGE SCALE GENOMIC DNA]</scope>
    <source>
        <strain evidence="1 2">CL Brener</strain>
    </source>
</reference>
<dbReference type="InParanoid" id="Q4CRM2"/>